<sequence>MRIFYTCVHFWCFLAACVIFSLISIHSCSFKFISIFFIIKIKLYLVLKTSNIDKIKLNPCNLLYI</sequence>
<name>A0AAW2FB71_9HYME</name>
<comment type="caution">
    <text evidence="2">The sequence shown here is derived from an EMBL/GenBank/DDBJ whole genome shotgun (WGS) entry which is preliminary data.</text>
</comment>
<dbReference type="Proteomes" id="UP001430953">
    <property type="component" value="Unassembled WGS sequence"/>
</dbReference>
<keyword evidence="1" id="KW-1133">Transmembrane helix</keyword>
<accession>A0AAW2FB71</accession>
<organism evidence="2 3">
    <name type="scientific">Cardiocondyla obscurior</name>
    <dbReference type="NCBI Taxonomy" id="286306"/>
    <lineage>
        <taxon>Eukaryota</taxon>
        <taxon>Metazoa</taxon>
        <taxon>Ecdysozoa</taxon>
        <taxon>Arthropoda</taxon>
        <taxon>Hexapoda</taxon>
        <taxon>Insecta</taxon>
        <taxon>Pterygota</taxon>
        <taxon>Neoptera</taxon>
        <taxon>Endopterygota</taxon>
        <taxon>Hymenoptera</taxon>
        <taxon>Apocrita</taxon>
        <taxon>Aculeata</taxon>
        <taxon>Formicoidea</taxon>
        <taxon>Formicidae</taxon>
        <taxon>Myrmicinae</taxon>
        <taxon>Cardiocondyla</taxon>
    </lineage>
</organism>
<dbReference type="PROSITE" id="PS51257">
    <property type="entry name" value="PROKAR_LIPOPROTEIN"/>
    <property type="match status" value="1"/>
</dbReference>
<feature type="transmembrane region" description="Helical" evidence="1">
    <location>
        <begin position="30"/>
        <end position="47"/>
    </location>
</feature>
<keyword evidence="1" id="KW-0472">Membrane</keyword>
<keyword evidence="1" id="KW-0812">Transmembrane</keyword>
<evidence type="ECO:0008006" key="4">
    <source>
        <dbReference type="Google" id="ProtNLM"/>
    </source>
</evidence>
<reference evidence="2 3" key="1">
    <citation type="submission" date="2023-03" db="EMBL/GenBank/DDBJ databases">
        <title>High recombination rates correlate with genetic variation in Cardiocondyla obscurior ants.</title>
        <authorList>
            <person name="Errbii M."/>
        </authorList>
    </citation>
    <scope>NUCLEOTIDE SEQUENCE [LARGE SCALE GENOMIC DNA]</scope>
    <source>
        <strain evidence="2">Alpha-2009</strain>
        <tissue evidence="2">Whole body</tissue>
    </source>
</reference>
<protein>
    <recommendedName>
        <fullName evidence="4">ATP synthase F0 subunit 8</fullName>
    </recommendedName>
</protein>
<dbReference type="EMBL" id="JADYXP020000013">
    <property type="protein sequence ID" value="KAL0111457.1"/>
    <property type="molecule type" value="Genomic_DNA"/>
</dbReference>
<feature type="transmembrane region" description="Helical" evidence="1">
    <location>
        <begin position="7"/>
        <end position="24"/>
    </location>
</feature>
<dbReference type="AlphaFoldDB" id="A0AAW2FB71"/>
<keyword evidence="3" id="KW-1185">Reference proteome</keyword>
<gene>
    <name evidence="2" type="ORF">PUN28_012978</name>
</gene>
<evidence type="ECO:0000313" key="2">
    <source>
        <dbReference type="EMBL" id="KAL0111457.1"/>
    </source>
</evidence>
<evidence type="ECO:0000313" key="3">
    <source>
        <dbReference type="Proteomes" id="UP001430953"/>
    </source>
</evidence>
<proteinExistence type="predicted"/>
<evidence type="ECO:0000256" key="1">
    <source>
        <dbReference type="SAM" id="Phobius"/>
    </source>
</evidence>